<accession>A0A0G4B2V5</accession>
<proteinExistence type="predicted"/>
<dbReference type="AlphaFoldDB" id="A0A0G4B2V5"/>
<evidence type="ECO:0000313" key="2">
    <source>
        <dbReference type="Proteomes" id="UP000035648"/>
    </source>
</evidence>
<organism evidence="1 2">
    <name type="scientific">Berkelbacteria bacterium GW2011_GWE1_39_12</name>
    <dbReference type="NCBI Taxonomy" id="1618337"/>
    <lineage>
        <taxon>Bacteria</taxon>
        <taxon>Candidatus Berkelbacteria</taxon>
    </lineage>
</organism>
<evidence type="ECO:0000313" key="1">
    <source>
        <dbReference type="EMBL" id="AKM81910.1"/>
    </source>
</evidence>
<protein>
    <submittedName>
        <fullName evidence="1">Uncharacterized protein</fullName>
    </submittedName>
</protein>
<gene>
    <name evidence="1" type="ORF">UT28_C0001G0094</name>
</gene>
<dbReference type="STRING" id="1618337.UT28_C0001G0094"/>
<dbReference type="Proteomes" id="UP000035648">
    <property type="component" value="Chromosome"/>
</dbReference>
<dbReference type="KEGG" id="bbgw:UT28_C0001G0094"/>
<dbReference type="EMBL" id="CP011213">
    <property type="protein sequence ID" value="AKM81910.1"/>
    <property type="molecule type" value="Genomic_DNA"/>
</dbReference>
<reference evidence="1 2" key="1">
    <citation type="journal article" date="2015" name="Nature">
        <title>rRNA introns, odd ribosomes, and small enigmatic genomes across a large radiation of phyla.</title>
        <authorList>
            <person name="Brown C.T."/>
            <person name="Hug L.A."/>
            <person name="Thomas B.C."/>
            <person name="Sharon I."/>
            <person name="Castelle C.J."/>
            <person name="Singh A."/>
            <person name="Wilkins M.J."/>
            <person name="Williams K.H."/>
            <person name="Banfield J.F."/>
        </authorList>
    </citation>
    <scope>NUCLEOTIDE SEQUENCE [LARGE SCALE GENOMIC DNA]</scope>
</reference>
<sequence length="207" mass="23385">MSQEIGNTRIPYPPLKKISFFDPFNPAGLALEPSDFKGIEDRPAEAMKELHLREAAAMNLPTVTRENGVDSGRQIMRSTYITSETLVKMLEDGEWFCLFVKSGKDRYKLEFVEGTSSEDKPGLLTPGEFKMVLRAIKRAESFFVRCTWLNPEPDGSIEGNMILQPDHGNPAPPSRWIDLVFVQQDGIWVIDEEAPRRAREEAAQVAQ</sequence>
<name>A0A0G4B2V5_9BACT</name>